<sequence length="136" mass="15367">MPVAFAFSRDDCGVSEDVAFTAARRFEDMRGRNATPNAQDVVHPRSGKEELVGKEDLIKGGTVRSNISKSVTRGASDLLREGWTKETRQRKTGKSAGHFDLYWLSPKTKTRFRSLKKARQFWEIMVSVDNDEIKAC</sequence>
<dbReference type="AlphaFoldDB" id="A0A7S0C6W9"/>
<dbReference type="Pfam" id="PF01429">
    <property type="entry name" value="MBD"/>
    <property type="match status" value="1"/>
</dbReference>
<evidence type="ECO:0000313" key="2">
    <source>
        <dbReference type="EMBL" id="CAD8414797.1"/>
    </source>
</evidence>
<dbReference type="GO" id="GO:0003677">
    <property type="term" value="F:DNA binding"/>
    <property type="evidence" value="ECO:0007669"/>
    <property type="project" value="InterPro"/>
</dbReference>
<accession>A0A7S0C6W9</accession>
<evidence type="ECO:0000259" key="1">
    <source>
        <dbReference type="PROSITE" id="PS50982"/>
    </source>
</evidence>
<dbReference type="InterPro" id="IPR016177">
    <property type="entry name" value="DNA-bd_dom_sf"/>
</dbReference>
<gene>
    <name evidence="2" type="ORF">PINE0816_LOCUS10931</name>
</gene>
<feature type="domain" description="MBD" evidence="1">
    <location>
        <begin position="69"/>
        <end position="136"/>
    </location>
</feature>
<name>A0A7S0C6W9_9STRA</name>
<dbReference type="SUPFAM" id="SSF54171">
    <property type="entry name" value="DNA-binding domain"/>
    <property type="match status" value="1"/>
</dbReference>
<organism evidence="2">
    <name type="scientific">Proboscia inermis</name>
    <dbReference type="NCBI Taxonomy" id="420281"/>
    <lineage>
        <taxon>Eukaryota</taxon>
        <taxon>Sar</taxon>
        <taxon>Stramenopiles</taxon>
        <taxon>Ochrophyta</taxon>
        <taxon>Bacillariophyta</taxon>
        <taxon>Coscinodiscophyceae</taxon>
        <taxon>Rhizosoleniophycidae</taxon>
        <taxon>Rhizosoleniales</taxon>
        <taxon>Rhizosoleniaceae</taxon>
        <taxon>Proboscia</taxon>
    </lineage>
</organism>
<proteinExistence type="predicted"/>
<dbReference type="PROSITE" id="PS50982">
    <property type="entry name" value="MBD"/>
    <property type="match status" value="1"/>
</dbReference>
<dbReference type="Gene3D" id="3.30.890.10">
    <property type="entry name" value="Methyl-cpg-binding Protein 2, Chain A"/>
    <property type="match status" value="1"/>
</dbReference>
<dbReference type="EMBL" id="HBEL01023360">
    <property type="protein sequence ID" value="CAD8414797.1"/>
    <property type="molecule type" value="Transcribed_RNA"/>
</dbReference>
<protein>
    <recommendedName>
        <fullName evidence="1">MBD domain-containing protein</fullName>
    </recommendedName>
</protein>
<reference evidence="2" key="1">
    <citation type="submission" date="2021-01" db="EMBL/GenBank/DDBJ databases">
        <authorList>
            <person name="Corre E."/>
            <person name="Pelletier E."/>
            <person name="Niang G."/>
            <person name="Scheremetjew M."/>
            <person name="Finn R."/>
            <person name="Kale V."/>
            <person name="Holt S."/>
            <person name="Cochrane G."/>
            <person name="Meng A."/>
            <person name="Brown T."/>
            <person name="Cohen L."/>
        </authorList>
    </citation>
    <scope>NUCLEOTIDE SEQUENCE</scope>
    <source>
        <strain evidence="2">CCAP1064/1</strain>
    </source>
</reference>
<dbReference type="InterPro" id="IPR001739">
    <property type="entry name" value="Methyl_CpG_DNA-bd"/>
</dbReference>